<proteinExistence type="predicted"/>
<dbReference type="Proteomes" id="UP000515561">
    <property type="component" value="Chromosome"/>
</dbReference>
<name>A0A6S6QSA0_9FIRM</name>
<evidence type="ECO:0000313" key="2">
    <source>
        <dbReference type="Proteomes" id="UP000515561"/>
    </source>
</evidence>
<dbReference type="AlphaFoldDB" id="A0A6S6QSA0"/>
<protein>
    <submittedName>
        <fullName evidence="1">Uncharacterized protein</fullName>
    </submittedName>
</protein>
<dbReference type="RefSeq" id="WP_184091274.1">
    <property type="nucleotide sequence ID" value="NZ_AP023367.1"/>
</dbReference>
<sequence length="87" mass="9563">MKQFNLKEHNMKMFALSKNAAKGIYPSKKIARAGSFFGTGIGIVFFLMGIFLNVLGYVWGFGILLAGIITVVSNIFNLKRTGKNSKS</sequence>
<dbReference type="KEGG" id="acel:acsn021_17820"/>
<dbReference type="EMBL" id="AP023367">
    <property type="protein sequence ID" value="BCJ94213.1"/>
    <property type="molecule type" value="Genomic_DNA"/>
</dbReference>
<evidence type="ECO:0000313" key="1">
    <source>
        <dbReference type="EMBL" id="BCJ94213.1"/>
    </source>
</evidence>
<organism evidence="1 2">
    <name type="scientific">Anaerocolumna cellulosilytica</name>
    <dbReference type="NCBI Taxonomy" id="433286"/>
    <lineage>
        <taxon>Bacteria</taxon>
        <taxon>Bacillati</taxon>
        <taxon>Bacillota</taxon>
        <taxon>Clostridia</taxon>
        <taxon>Lachnospirales</taxon>
        <taxon>Lachnospiraceae</taxon>
        <taxon>Anaerocolumna</taxon>
    </lineage>
</organism>
<reference evidence="1 2" key="1">
    <citation type="journal article" date="2016" name="Int. J. Syst. Evol. Microbiol.">
        <title>Descriptions of Anaerotaenia torta gen. nov., sp. nov. and Anaerocolumna cellulosilytica gen. nov., sp. nov. isolated from a methanogenic reactor of cattle waste.</title>
        <authorList>
            <person name="Uek A."/>
            <person name="Ohtaki Y."/>
            <person name="Kaku N."/>
            <person name="Ueki K."/>
        </authorList>
    </citation>
    <scope>NUCLEOTIDE SEQUENCE [LARGE SCALE GENOMIC DNA]</scope>
    <source>
        <strain evidence="1 2">SN021</strain>
    </source>
</reference>
<accession>A0A6S6QSA0</accession>
<gene>
    <name evidence="1" type="ORF">acsn021_17820</name>
</gene>
<keyword evidence="2" id="KW-1185">Reference proteome</keyword>